<dbReference type="EMBL" id="JAIFTL010000092">
    <property type="protein sequence ID" value="KAG9323676.1"/>
    <property type="molecule type" value="Genomic_DNA"/>
</dbReference>
<evidence type="ECO:0000256" key="1">
    <source>
        <dbReference type="SAM" id="MobiDB-lite"/>
    </source>
</evidence>
<name>A0A9P8CYQ7_MORAP</name>
<organism evidence="2 3">
    <name type="scientific">Mortierella alpina</name>
    <name type="common">Oleaginous fungus</name>
    <name type="synonym">Mortierella renispora</name>
    <dbReference type="NCBI Taxonomy" id="64518"/>
    <lineage>
        <taxon>Eukaryota</taxon>
        <taxon>Fungi</taxon>
        <taxon>Fungi incertae sedis</taxon>
        <taxon>Mucoromycota</taxon>
        <taxon>Mortierellomycotina</taxon>
        <taxon>Mortierellomycetes</taxon>
        <taxon>Mortierellales</taxon>
        <taxon>Mortierellaceae</taxon>
        <taxon>Mortierella</taxon>
    </lineage>
</organism>
<dbReference type="PANTHER" id="PTHR32015:SF1">
    <property type="entry name" value="LIPASE"/>
    <property type="match status" value="1"/>
</dbReference>
<sequence>MTLPNVTTVGAHPDEDPTPRSSTGIKTDEGRRETIYSQTNVPSLIPIETRKKIDMRFSFKSFAIASMATLVLGTPVPRVQSLSRRAESPTFPTTTQGAIAGLNNWDCKPSQEHPNALVLVHALFPNDIINWFYMAPKFIAEGYCVFSLSYGAMNNQTVLFGLDSMETSAQQLADFIDRVLAATNTNQVDILGQSEGSLMPRYYLKHLGGAPKVHKFAGISSIQYGTTLDGLTKVLAPSVSYDSIKESFDSICRSCPQLLVDSPFLKELNEGGDTVPGVQYLMIGSRLDLIVTPYTNGFLKDKNPNVRNQILQDWCATDMSEHIFQSFDPLVFAGVHAFFTPSANQSLSCLDY</sequence>
<dbReference type="Gene3D" id="3.40.50.1820">
    <property type="entry name" value="alpha/beta hydrolase"/>
    <property type="match status" value="1"/>
</dbReference>
<dbReference type="GO" id="GO:0016042">
    <property type="term" value="P:lipid catabolic process"/>
    <property type="evidence" value="ECO:0007669"/>
    <property type="project" value="InterPro"/>
</dbReference>
<dbReference type="GO" id="GO:0016298">
    <property type="term" value="F:lipase activity"/>
    <property type="evidence" value="ECO:0007669"/>
    <property type="project" value="TreeGrafter"/>
</dbReference>
<evidence type="ECO:0000313" key="2">
    <source>
        <dbReference type="EMBL" id="KAG9323676.1"/>
    </source>
</evidence>
<dbReference type="Proteomes" id="UP000717515">
    <property type="component" value="Unassembled WGS sequence"/>
</dbReference>
<proteinExistence type="predicted"/>
<dbReference type="AlphaFoldDB" id="A0A9P8CYQ7"/>
<accession>A0A9P8CYQ7</accession>
<reference evidence="2" key="1">
    <citation type="submission" date="2021-07" db="EMBL/GenBank/DDBJ databases">
        <title>Draft genome of Mortierella alpina, strain LL118, isolated from an aspen leaf litter sample.</title>
        <authorList>
            <person name="Yang S."/>
            <person name="Vinatzer B.A."/>
        </authorList>
    </citation>
    <scope>NUCLEOTIDE SEQUENCE</scope>
    <source>
        <strain evidence="2">LL118</strain>
    </source>
</reference>
<feature type="region of interest" description="Disordered" evidence="1">
    <location>
        <begin position="1"/>
        <end position="29"/>
    </location>
</feature>
<dbReference type="SUPFAM" id="SSF53474">
    <property type="entry name" value="alpha/beta-Hydrolases"/>
    <property type="match status" value="1"/>
</dbReference>
<dbReference type="InterPro" id="IPR029058">
    <property type="entry name" value="AB_hydrolase_fold"/>
</dbReference>
<dbReference type="PANTHER" id="PTHR32015">
    <property type="entry name" value="FASTING INDUCED LIPASE"/>
    <property type="match status" value="1"/>
</dbReference>
<gene>
    <name evidence="2" type="ORF">KVV02_002972</name>
</gene>
<dbReference type="Pfam" id="PF01674">
    <property type="entry name" value="Lipase_2"/>
    <property type="match status" value="1"/>
</dbReference>
<dbReference type="InterPro" id="IPR002918">
    <property type="entry name" value="Lipase_EstA/Esterase_EstB"/>
</dbReference>
<comment type="caution">
    <text evidence="2">The sequence shown here is derived from an EMBL/GenBank/DDBJ whole genome shotgun (WGS) entry which is preliminary data.</text>
</comment>
<evidence type="ECO:0008006" key="4">
    <source>
        <dbReference type="Google" id="ProtNLM"/>
    </source>
</evidence>
<protein>
    <recommendedName>
        <fullName evidence="4">Triacylglycerol lipase</fullName>
    </recommendedName>
</protein>
<evidence type="ECO:0000313" key="3">
    <source>
        <dbReference type="Proteomes" id="UP000717515"/>
    </source>
</evidence>